<dbReference type="PROSITE" id="PS50842">
    <property type="entry name" value="EXPANSIN_EG45"/>
    <property type="match status" value="1"/>
</dbReference>
<evidence type="ECO:0000313" key="10">
    <source>
        <dbReference type="Proteomes" id="UP001497522"/>
    </source>
</evidence>
<dbReference type="InterPro" id="IPR009009">
    <property type="entry name" value="RlpA-like_DPBB"/>
</dbReference>
<comment type="similarity">
    <text evidence="1 6">Belongs to the expansin family. Expansin A subfamily.</text>
</comment>
<dbReference type="InterPro" id="IPR036749">
    <property type="entry name" value="Expansin_CBD_sf"/>
</dbReference>
<feature type="domain" description="Expansin-like EG45" evidence="7">
    <location>
        <begin position="60"/>
        <end position="173"/>
    </location>
</feature>
<dbReference type="PANTHER" id="PTHR31867">
    <property type="entry name" value="EXPANSIN-A15"/>
    <property type="match status" value="1"/>
</dbReference>
<dbReference type="PROSITE" id="PS50843">
    <property type="entry name" value="EXPANSIN_CBD"/>
    <property type="match status" value="1"/>
</dbReference>
<dbReference type="SUPFAM" id="SSF50685">
    <property type="entry name" value="Barwin-like endoglucanases"/>
    <property type="match status" value="1"/>
</dbReference>
<evidence type="ECO:0000256" key="2">
    <source>
        <dbReference type="ARBA" id="ARBA00022512"/>
    </source>
</evidence>
<evidence type="ECO:0000256" key="6">
    <source>
        <dbReference type="RuleBase" id="RU365023"/>
    </source>
</evidence>
<keyword evidence="5" id="KW-0472">Membrane</keyword>
<keyword evidence="4 6" id="KW-0732">Signal</keyword>
<dbReference type="PRINTS" id="PR01226">
    <property type="entry name" value="EXPANSIN"/>
</dbReference>
<feature type="domain" description="Expansin-like CBD" evidence="8">
    <location>
        <begin position="183"/>
        <end position="262"/>
    </location>
</feature>
<keyword evidence="2 6" id="KW-0134">Cell wall</keyword>
<feature type="signal peptide" evidence="6">
    <location>
        <begin position="1"/>
        <end position="25"/>
    </location>
</feature>
<keyword evidence="10" id="KW-1185">Reference proteome</keyword>
<dbReference type="Proteomes" id="UP001497522">
    <property type="component" value="Chromosome 14"/>
</dbReference>
<comment type="subcellular location">
    <subcellularLocation>
        <location evidence="6">Secreted</location>
        <location evidence="6">Cell wall</location>
    </subcellularLocation>
    <subcellularLocation>
        <location evidence="6">Membrane</location>
        <topology evidence="6">Peripheral membrane protein</topology>
    </subcellularLocation>
</comment>
<dbReference type="InterPro" id="IPR007118">
    <property type="entry name" value="Expan_Lol_pI"/>
</dbReference>
<dbReference type="InterPro" id="IPR007112">
    <property type="entry name" value="Expansin/allergen_DPBB_dom"/>
</dbReference>
<dbReference type="SMART" id="SM00837">
    <property type="entry name" value="DPBB_1"/>
    <property type="match status" value="1"/>
</dbReference>
<dbReference type="Gene3D" id="2.40.40.10">
    <property type="entry name" value="RlpA-like domain"/>
    <property type="match status" value="1"/>
</dbReference>
<evidence type="ECO:0000313" key="9">
    <source>
        <dbReference type="EMBL" id="CAK9863726.1"/>
    </source>
</evidence>
<dbReference type="Gene3D" id="2.60.40.760">
    <property type="entry name" value="Expansin, cellulose-binding-like domain"/>
    <property type="match status" value="1"/>
</dbReference>
<comment type="function">
    <text evidence="6">Causes loosening and extension of plant cell walls by disrupting non-covalent bonding between cellulose microfibrils and matrix glucans. No enzymatic activity has been found.</text>
</comment>
<dbReference type="InterPro" id="IPR002963">
    <property type="entry name" value="Expansin"/>
</dbReference>
<keyword evidence="6" id="KW-0961">Cell wall biogenesis/degradation</keyword>
<dbReference type="SUPFAM" id="SSF49590">
    <property type="entry name" value="PHL pollen allergen"/>
    <property type="match status" value="1"/>
</dbReference>
<dbReference type="EMBL" id="OZ023715">
    <property type="protein sequence ID" value="CAK9863726.1"/>
    <property type="molecule type" value="Genomic_DNA"/>
</dbReference>
<dbReference type="PRINTS" id="PR01225">
    <property type="entry name" value="EXPANSNFAMLY"/>
</dbReference>
<feature type="chain" id="PRO_5044996998" description="Expansin" evidence="6">
    <location>
        <begin position="26"/>
        <end position="266"/>
    </location>
</feature>
<dbReference type="CDD" id="cd22274">
    <property type="entry name" value="DPBB_EXPA_N"/>
    <property type="match status" value="1"/>
</dbReference>
<evidence type="ECO:0000256" key="4">
    <source>
        <dbReference type="ARBA" id="ARBA00022729"/>
    </source>
</evidence>
<keyword evidence="3 6" id="KW-0964">Secreted</keyword>
<name>A0ABP1AMZ6_9BRYO</name>
<dbReference type="InterPro" id="IPR007117">
    <property type="entry name" value="Expansin_CBD"/>
</dbReference>
<evidence type="ECO:0000259" key="7">
    <source>
        <dbReference type="PROSITE" id="PS50842"/>
    </source>
</evidence>
<protein>
    <recommendedName>
        <fullName evidence="6">Expansin</fullName>
    </recommendedName>
</protein>
<dbReference type="Pfam" id="PF03330">
    <property type="entry name" value="DPBB_1"/>
    <property type="match status" value="1"/>
</dbReference>
<evidence type="ECO:0000256" key="1">
    <source>
        <dbReference type="ARBA" id="ARBA00005392"/>
    </source>
</evidence>
<organism evidence="9 10">
    <name type="scientific">Sphagnum jensenii</name>
    <dbReference type="NCBI Taxonomy" id="128206"/>
    <lineage>
        <taxon>Eukaryota</taxon>
        <taxon>Viridiplantae</taxon>
        <taxon>Streptophyta</taxon>
        <taxon>Embryophyta</taxon>
        <taxon>Bryophyta</taxon>
        <taxon>Sphagnophytina</taxon>
        <taxon>Sphagnopsida</taxon>
        <taxon>Sphagnales</taxon>
        <taxon>Sphagnaceae</taxon>
        <taxon>Sphagnum</taxon>
    </lineage>
</organism>
<evidence type="ECO:0000259" key="8">
    <source>
        <dbReference type="PROSITE" id="PS50843"/>
    </source>
</evidence>
<reference evidence="9" key="1">
    <citation type="submission" date="2024-03" db="EMBL/GenBank/DDBJ databases">
        <authorList>
            <consortium name="ELIXIR-Norway"/>
            <consortium name="Elixir Norway"/>
        </authorList>
    </citation>
    <scope>NUCLEOTIDE SEQUENCE</scope>
</reference>
<sequence length="266" mass="28611">MGFYRILYKCFVFLLIFFNVSLLGAVSFHQVSAGGYTGDTYWNPAHATFYGGADASGTQGGACGYGNLYSEGYGTNTAALSTVLFNGGARCGACYQLICNQPRWCVPGTPILTVTATNLCPPNWALPNDNGGWCNPPLEHFDLAVPAFIQLAQPIAGIVPVFYKRVTCIKYGGIKFTISGSSYFSLVLITNVGGSGDVHSVSIKGSNTGWLTMSRNWGQKWQTNANLIGQSLSFMLTTGDGRTLTSMNVAPAYWGYGETYEGSNFY</sequence>
<dbReference type="InterPro" id="IPR036908">
    <property type="entry name" value="RlpA-like_sf"/>
</dbReference>
<dbReference type="Pfam" id="PF01357">
    <property type="entry name" value="Expansin_C"/>
    <property type="match status" value="1"/>
</dbReference>
<gene>
    <name evidence="9" type="ORF">CSSPJE1EN2_LOCUS6721</name>
</gene>
<accession>A0ABP1AMZ6</accession>
<proteinExistence type="inferred from homology"/>
<evidence type="ECO:0000256" key="5">
    <source>
        <dbReference type="ARBA" id="ARBA00023136"/>
    </source>
</evidence>
<evidence type="ECO:0000256" key="3">
    <source>
        <dbReference type="ARBA" id="ARBA00022525"/>
    </source>
</evidence>